<dbReference type="InterPro" id="IPR052530">
    <property type="entry name" value="NAD(P)H_nitroreductase"/>
</dbReference>
<keyword evidence="5" id="KW-0521">NADP</keyword>
<evidence type="ECO:0000256" key="2">
    <source>
        <dbReference type="ARBA" id="ARBA00007118"/>
    </source>
</evidence>
<evidence type="ECO:0000256" key="1">
    <source>
        <dbReference type="ARBA" id="ARBA00001917"/>
    </source>
</evidence>
<keyword evidence="6" id="KW-0560">Oxidoreductase</keyword>
<dbReference type="RefSeq" id="WP_348711880.1">
    <property type="nucleotide sequence ID" value="NZ_CAXIXY010000004.1"/>
</dbReference>
<comment type="cofactor">
    <cofactor evidence="1">
        <name>FMN</name>
        <dbReference type="ChEBI" id="CHEBI:58210"/>
    </cofactor>
</comment>
<dbReference type="PANTHER" id="PTHR43821:SF1">
    <property type="entry name" value="NAD(P)H NITROREDUCTASE YDJA-RELATED"/>
    <property type="match status" value="1"/>
</dbReference>
<dbReference type="Gene3D" id="3.40.109.10">
    <property type="entry name" value="NADH Oxidase"/>
    <property type="match status" value="1"/>
</dbReference>
<protein>
    <submittedName>
        <fullName evidence="9">Nitroreductase domain-containing protein</fullName>
    </submittedName>
</protein>
<dbReference type="InterPro" id="IPR000415">
    <property type="entry name" value="Nitroreductase-like"/>
</dbReference>
<sequence length="192" mass="22623">MNFEELTQLIKERRTTYAYDFSEQKVSKETIEAVVTNGLWAPTHKLTQPWRFVVLEGQHQQDLGQYMADYYRKLYTEEEFSNERYETTKSYSENATLLALVFQPSKRAQLPEWEEIAAISCAIQNMWLSCTAMNLGCYWDTAQATMEYGKCIQLEEGERFLGIFFMGHLKEDIELGNRRRKPLSKKLSWQNL</sequence>
<dbReference type="Pfam" id="PF00881">
    <property type="entry name" value="Nitroreductase"/>
    <property type="match status" value="1"/>
</dbReference>
<organism evidence="9 10">
    <name type="scientific">Tenacibaculum platacis</name>
    <dbReference type="NCBI Taxonomy" id="3137852"/>
    <lineage>
        <taxon>Bacteria</taxon>
        <taxon>Pseudomonadati</taxon>
        <taxon>Bacteroidota</taxon>
        <taxon>Flavobacteriia</taxon>
        <taxon>Flavobacteriales</taxon>
        <taxon>Flavobacteriaceae</taxon>
        <taxon>Tenacibaculum</taxon>
    </lineage>
</organism>
<proteinExistence type="inferred from homology"/>
<evidence type="ECO:0000259" key="8">
    <source>
        <dbReference type="Pfam" id="PF00881"/>
    </source>
</evidence>
<dbReference type="Proteomes" id="UP001497416">
    <property type="component" value="Unassembled WGS sequence"/>
</dbReference>
<accession>A0ABM9NZP5</accession>
<dbReference type="PANTHER" id="PTHR43821">
    <property type="entry name" value="NAD(P)H NITROREDUCTASE YDJA-RELATED"/>
    <property type="match status" value="1"/>
</dbReference>
<evidence type="ECO:0000313" key="9">
    <source>
        <dbReference type="EMBL" id="CAL2085024.1"/>
    </source>
</evidence>
<gene>
    <name evidence="9" type="ORF">T190607A01A_20403</name>
</gene>
<keyword evidence="4" id="KW-0288">FMN</keyword>
<comment type="similarity">
    <text evidence="2">Belongs to the nitroreductase family.</text>
</comment>
<reference evidence="9 10" key="1">
    <citation type="submission" date="2024-05" db="EMBL/GenBank/DDBJ databases">
        <authorList>
            <person name="Duchaud E."/>
        </authorList>
    </citation>
    <scope>NUCLEOTIDE SEQUENCE [LARGE SCALE GENOMIC DNA]</scope>
    <source>
        <strain evidence="9">Ena-SAMPLE-TAB-13-05-2024-13:56:06:370-140302</strain>
    </source>
</reference>
<dbReference type="InterPro" id="IPR026021">
    <property type="entry name" value="YdjA-like"/>
</dbReference>
<name>A0ABM9NZP5_9FLAO</name>
<evidence type="ECO:0000256" key="4">
    <source>
        <dbReference type="ARBA" id="ARBA00022643"/>
    </source>
</evidence>
<evidence type="ECO:0000256" key="3">
    <source>
        <dbReference type="ARBA" id="ARBA00022630"/>
    </source>
</evidence>
<keyword evidence="7" id="KW-0520">NAD</keyword>
<evidence type="ECO:0000256" key="6">
    <source>
        <dbReference type="ARBA" id="ARBA00023002"/>
    </source>
</evidence>
<comment type="caution">
    <text evidence="9">The sequence shown here is derived from an EMBL/GenBank/DDBJ whole genome shotgun (WGS) entry which is preliminary data.</text>
</comment>
<dbReference type="InterPro" id="IPR029479">
    <property type="entry name" value="Nitroreductase"/>
</dbReference>
<evidence type="ECO:0000256" key="7">
    <source>
        <dbReference type="ARBA" id="ARBA00023027"/>
    </source>
</evidence>
<dbReference type="EMBL" id="CAXIXY010000004">
    <property type="protein sequence ID" value="CAL2085024.1"/>
    <property type="molecule type" value="Genomic_DNA"/>
</dbReference>
<dbReference type="SUPFAM" id="SSF55469">
    <property type="entry name" value="FMN-dependent nitroreductase-like"/>
    <property type="match status" value="1"/>
</dbReference>
<dbReference type="CDD" id="cd02135">
    <property type="entry name" value="YdjA-like"/>
    <property type="match status" value="1"/>
</dbReference>
<evidence type="ECO:0000313" key="10">
    <source>
        <dbReference type="Proteomes" id="UP001497416"/>
    </source>
</evidence>
<feature type="domain" description="Nitroreductase" evidence="8">
    <location>
        <begin position="10"/>
        <end position="168"/>
    </location>
</feature>
<keyword evidence="10" id="KW-1185">Reference proteome</keyword>
<evidence type="ECO:0000256" key="5">
    <source>
        <dbReference type="ARBA" id="ARBA00022857"/>
    </source>
</evidence>
<keyword evidence="3" id="KW-0285">Flavoprotein</keyword>